<protein>
    <submittedName>
        <fullName evidence="2">Uncharacterized protein LOC111278417</fullName>
    </submittedName>
</protein>
<dbReference type="PANTHER" id="PTHR35737">
    <property type="entry name" value="CRYPTIC LOCI REGULATOR"/>
    <property type="match status" value="1"/>
</dbReference>
<evidence type="ECO:0000313" key="1">
    <source>
        <dbReference type="Proteomes" id="UP000515121"/>
    </source>
</evidence>
<name>A0A6P5WXD7_DURZI</name>
<dbReference type="AlphaFoldDB" id="A0A6P5WXD7"/>
<keyword evidence="1" id="KW-1185">Reference proteome</keyword>
<dbReference type="OrthoDB" id="1930051at2759"/>
<dbReference type="RefSeq" id="XP_022720790.1">
    <property type="nucleotide sequence ID" value="XM_022865055.1"/>
</dbReference>
<dbReference type="PANTHER" id="PTHR35737:SF1">
    <property type="entry name" value="CRYPTIC LOCI REGULATOR"/>
    <property type="match status" value="1"/>
</dbReference>
<reference evidence="2" key="1">
    <citation type="submission" date="2025-08" db="UniProtKB">
        <authorList>
            <consortium name="RefSeq"/>
        </authorList>
    </citation>
    <scope>IDENTIFICATION</scope>
    <source>
        <tissue evidence="2">Fruit stalk</tissue>
    </source>
</reference>
<dbReference type="KEGG" id="dzi:111278417"/>
<gene>
    <name evidence="2" type="primary">LOC111278417</name>
</gene>
<dbReference type="GeneID" id="111278417"/>
<accession>A0A6P5WXD7</accession>
<dbReference type="Proteomes" id="UP000515121">
    <property type="component" value="Unplaced"/>
</dbReference>
<proteinExistence type="predicted"/>
<organism evidence="1 2">
    <name type="scientific">Durio zibethinus</name>
    <name type="common">Durian</name>
    <dbReference type="NCBI Taxonomy" id="66656"/>
    <lineage>
        <taxon>Eukaryota</taxon>
        <taxon>Viridiplantae</taxon>
        <taxon>Streptophyta</taxon>
        <taxon>Embryophyta</taxon>
        <taxon>Tracheophyta</taxon>
        <taxon>Spermatophyta</taxon>
        <taxon>Magnoliopsida</taxon>
        <taxon>eudicotyledons</taxon>
        <taxon>Gunneridae</taxon>
        <taxon>Pentapetalae</taxon>
        <taxon>rosids</taxon>
        <taxon>malvids</taxon>
        <taxon>Malvales</taxon>
        <taxon>Malvaceae</taxon>
        <taxon>Helicteroideae</taxon>
        <taxon>Durio</taxon>
    </lineage>
</organism>
<sequence>MDTPSSSQTAFAADEWELCSEDGFIYKREKRGRVLIEPASAPADPEEEEQRRREWKRKSLLRVKEKYKKEIEEWVVLSKTLKEMQEKALRFQVQQQERRKLRKTEEEQRTASFSRSEIKDKDNAYGSSVDELLLQAEAQDMIIRDVSNLCDIGEKLCDAQEEQLKQSYFDLPIWASPRDLMASLCDDCQLMLYQCGDNIGVPLLGLRGSTGYASLMVRRHYGVEQFIPMTYKLS</sequence>
<evidence type="ECO:0000313" key="2">
    <source>
        <dbReference type="RefSeq" id="XP_022720790.1"/>
    </source>
</evidence>